<organism evidence="7">
    <name type="scientific">Ornithinibacillus sp. 4-3</name>
    <dbReference type="NCBI Taxonomy" id="3231488"/>
    <lineage>
        <taxon>Bacteria</taxon>
        <taxon>Bacillati</taxon>
        <taxon>Bacillota</taxon>
        <taxon>Bacilli</taxon>
        <taxon>Bacillales</taxon>
        <taxon>Bacillaceae</taxon>
        <taxon>Ornithinibacillus</taxon>
    </lineage>
</organism>
<evidence type="ECO:0000256" key="2">
    <source>
        <dbReference type="ARBA" id="ARBA00022723"/>
    </source>
</evidence>
<dbReference type="GO" id="GO:0016787">
    <property type="term" value="F:hydrolase activity"/>
    <property type="evidence" value="ECO:0007669"/>
    <property type="project" value="UniProtKB-KW"/>
</dbReference>
<reference evidence="7" key="1">
    <citation type="submission" date="2024-07" db="EMBL/GenBank/DDBJ databases">
        <title>Halotolerant mesophilic bacterium Ornithinibacillus sp. 4-3, sp. nov., isolated from soil.</title>
        <authorList>
            <person name="Sidarenka A.V."/>
            <person name="Guliayeva D.E."/>
            <person name="Leanovich S.I."/>
            <person name="Hileuskaya K.S."/>
            <person name="Akhremchuk A.E."/>
            <person name="Sikolenko M.A."/>
            <person name="Valentovich L.N."/>
        </authorList>
    </citation>
    <scope>NUCLEOTIDE SEQUENCE</scope>
    <source>
        <strain evidence="7">4-3</strain>
    </source>
</reference>
<feature type="transmembrane region" description="Helical" evidence="4">
    <location>
        <begin position="469"/>
        <end position="489"/>
    </location>
</feature>
<dbReference type="InterPro" id="IPR013780">
    <property type="entry name" value="Glyco_hydro_b"/>
</dbReference>
<keyword evidence="4" id="KW-0812">Transmembrane</keyword>
<keyword evidence="2" id="KW-0479">Metal-binding</keyword>
<keyword evidence="4" id="KW-1133">Transmembrane helix</keyword>
<feature type="signal peptide" evidence="5">
    <location>
        <begin position="1"/>
        <end position="22"/>
    </location>
</feature>
<comment type="cofactor">
    <cofactor evidence="1">
        <name>Ca(2+)</name>
        <dbReference type="ChEBI" id="CHEBI:29108"/>
    </cofactor>
</comment>
<dbReference type="InterPro" id="IPR006047">
    <property type="entry name" value="GH13_cat_dom"/>
</dbReference>
<dbReference type="GO" id="GO:0005975">
    <property type="term" value="P:carbohydrate metabolic process"/>
    <property type="evidence" value="ECO:0007669"/>
    <property type="project" value="InterPro"/>
</dbReference>
<dbReference type="PANTHER" id="PTHR10357:SF215">
    <property type="entry name" value="ALPHA-AMYLASE 1"/>
    <property type="match status" value="1"/>
</dbReference>
<sequence length="503" mass="57520">MKKILSMFMIFSIFLFGQPVVAQEQENNLAEEIIYNIMVDRFNIGHPEQSEQVDIQDFLAYHGGDIIGITNKLDHIQQHGFTTITISSVFENAEKGYHGYWIEDFYAVEEEFGSLEELKTLVEEAHKRDLKVVLELVTNYASETHEFVTDSTKTDWFRENTLATTEATTWLDDVVMFNQDNPEVQEYLIDVAEFWLTETNADGFKLHAADQSSPAFLEQLVDAIYNIKPDAYVLAGVLDEHADLEDLHAIEGINAVEQADLLETLVDTFSQVDQPVSNIYEAWETNGSYTDLSYIDNQYTKRFTHAFSENERNKVTAWKLALTYLYTTPGIPSIYQGSEVAMIGEGFPENQYLVLFNHNDKNLTEFFEKIASLRTEFPALQHGDFEQVGENGAMSLFKRTYNDETMYIAINNDSVSRAVHLTDIDTDLQLRGVIGDNTVRANDDGEFIVGIEREAVEVYMVQPNQGFNWWFIGFVVGVFILFVIFVNVLSRKSRKQAQANKKQ</sequence>
<dbReference type="SUPFAM" id="SSF51011">
    <property type="entry name" value="Glycosyl hydrolase domain"/>
    <property type="match status" value="1"/>
</dbReference>
<dbReference type="PANTHER" id="PTHR10357">
    <property type="entry name" value="ALPHA-AMYLASE FAMILY MEMBER"/>
    <property type="match status" value="1"/>
</dbReference>
<keyword evidence="7" id="KW-0378">Hydrolase</keyword>
<proteinExistence type="predicted"/>
<feature type="chain" id="PRO_5044335072" evidence="5">
    <location>
        <begin position="23"/>
        <end position="503"/>
    </location>
</feature>
<dbReference type="Pfam" id="PF22026">
    <property type="entry name" value="Alpha-amylase_C_2"/>
    <property type="match status" value="1"/>
</dbReference>
<dbReference type="Gene3D" id="3.20.20.80">
    <property type="entry name" value="Glycosidases"/>
    <property type="match status" value="1"/>
</dbReference>
<evidence type="ECO:0000313" key="7">
    <source>
        <dbReference type="EMBL" id="XDK33867.1"/>
    </source>
</evidence>
<protein>
    <submittedName>
        <fullName evidence="7">Alpha-amylase family glycosyl hydrolase</fullName>
    </submittedName>
</protein>
<keyword evidence="3 5" id="KW-0732">Signal</keyword>
<accession>A0AB39HR39</accession>
<dbReference type="Gene3D" id="2.60.40.1180">
    <property type="entry name" value="Golgi alpha-mannosidase II"/>
    <property type="match status" value="1"/>
</dbReference>
<dbReference type="Pfam" id="PF00128">
    <property type="entry name" value="Alpha-amylase"/>
    <property type="match status" value="1"/>
</dbReference>
<feature type="domain" description="Glycosyl hydrolase family 13 catalytic" evidence="6">
    <location>
        <begin position="36"/>
        <end position="374"/>
    </location>
</feature>
<dbReference type="EMBL" id="CP162599">
    <property type="protein sequence ID" value="XDK33867.1"/>
    <property type="molecule type" value="Genomic_DNA"/>
</dbReference>
<keyword evidence="4" id="KW-0472">Membrane</keyword>
<dbReference type="RefSeq" id="WP_368654545.1">
    <property type="nucleotide sequence ID" value="NZ_CP162599.1"/>
</dbReference>
<dbReference type="GO" id="GO:0046872">
    <property type="term" value="F:metal ion binding"/>
    <property type="evidence" value="ECO:0007669"/>
    <property type="project" value="UniProtKB-KW"/>
</dbReference>
<evidence type="ECO:0000256" key="1">
    <source>
        <dbReference type="ARBA" id="ARBA00001913"/>
    </source>
</evidence>
<evidence type="ECO:0000256" key="5">
    <source>
        <dbReference type="SAM" id="SignalP"/>
    </source>
</evidence>
<dbReference type="InterPro" id="IPR017853">
    <property type="entry name" value="GH"/>
</dbReference>
<evidence type="ECO:0000256" key="3">
    <source>
        <dbReference type="ARBA" id="ARBA00022729"/>
    </source>
</evidence>
<dbReference type="SMART" id="SM00642">
    <property type="entry name" value="Aamy"/>
    <property type="match status" value="1"/>
</dbReference>
<evidence type="ECO:0000256" key="4">
    <source>
        <dbReference type="SAM" id="Phobius"/>
    </source>
</evidence>
<evidence type="ECO:0000259" key="6">
    <source>
        <dbReference type="SMART" id="SM00642"/>
    </source>
</evidence>
<dbReference type="InterPro" id="IPR054174">
    <property type="entry name" value="Alpha-amylase-like_C"/>
</dbReference>
<dbReference type="AlphaFoldDB" id="A0AB39HR39"/>
<gene>
    <name evidence="7" type="ORF">AB4Y30_05800</name>
</gene>
<name>A0AB39HR39_9BACI</name>
<dbReference type="SUPFAM" id="SSF51445">
    <property type="entry name" value="(Trans)glycosidases"/>
    <property type="match status" value="1"/>
</dbReference>